<dbReference type="InterPro" id="IPR002052">
    <property type="entry name" value="DNA_methylase_N6_adenine_CS"/>
</dbReference>
<sequence length="287" mass="32490">MIPARKGEVVAMKPFLKWAGGKYRLLSHIRRRLPAGRRLIEPFVGSGAVFLNTDYPAYILADINADVIALYQILQDHGDEFIAYCKSMFIPENNTPERYYELRAEFNMAHDIFRRAALFVYLNRHGYNGLCRYNRKGLFNVPFGRYPKPYFPEREMQYFAQKAAQATFVCEDFRSVMARAERGDVIYCDPPYVPLSRTANFRGYAAGGFSWEAQVDLARLATELSQRGIPVLISNHATEFTSSAYAAAAQERIEVRRVISCDGANRATATEVLALFGDLPDGIAHNS</sequence>
<dbReference type="STRING" id="89784.SAMN04489725_111102"/>
<keyword evidence="3 8" id="KW-0489">Methyltransferase</keyword>
<dbReference type="PANTHER" id="PTHR30481:SF3">
    <property type="entry name" value="DNA ADENINE METHYLASE"/>
    <property type="match status" value="1"/>
</dbReference>
<feature type="binding site" evidence="7">
    <location>
        <position position="22"/>
    </location>
    <ligand>
        <name>S-adenosyl-L-methionine</name>
        <dbReference type="ChEBI" id="CHEBI:59789"/>
    </ligand>
</feature>
<reference evidence="10" key="1">
    <citation type="submission" date="2016-10" db="EMBL/GenBank/DDBJ databases">
        <authorList>
            <person name="Varghese N."/>
        </authorList>
    </citation>
    <scope>NUCLEOTIDE SEQUENCE [LARGE SCALE GENOMIC DNA]</scope>
    <source>
        <strain evidence="10">DSM 12489</strain>
    </source>
</reference>
<name>A0A1H2VP36_9BACL</name>
<dbReference type="Gene3D" id="1.10.1020.10">
    <property type="entry name" value="Adenine-specific Methyltransferase, Domain 2"/>
    <property type="match status" value="1"/>
</dbReference>
<gene>
    <name evidence="9" type="ORF">SAMN04489725_111102</name>
</gene>
<dbReference type="PROSITE" id="PS00092">
    <property type="entry name" value="N6_MTASE"/>
    <property type="match status" value="1"/>
</dbReference>
<keyword evidence="10" id="KW-1185">Reference proteome</keyword>
<dbReference type="EMBL" id="FNOJ01000011">
    <property type="protein sequence ID" value="SDW70091.1"/>
    <property type="molecule type" value="Genomic_DNA"/>
</dbReference>
<evidence type="ECO:0000256" key="6">
    <source>
        <dbReference type="ARBA" id="ARBA00047942"/>
    </source>
</evidence>
<evidence type="ECO:0000313" key="10">
    <source>
        <dbReference type="Proteomes" id="UP000182589"/>
    </source>
</evidence>
<evidence type="ECO:0000256" key="1">
    <source>
        <dbReference type="ARBA" id="ARBA00006594"/>
    </source>
</evidence>
<feature type="binding site" evidence="7">
    <location>
        <position position="62"/>
    </location>
    <ligand>
        <name>S-adenosyl-L-methionine</name>
        <dbReference type="ChEBI" id="CHEBI:59789"/>
    </ligand>
</feature>
<proteinExistence type="inferred from homology"/>
<evidence type="ECO:0000256" key="2">
    <source>
        <dbReference type="ARBA" id="ARBA00011900"/>
    </source>
</evidence>
<dbReference type="PIRSF" id="PIRSF000398">
    <property type="entry name" value="M_m6A_EcoRV"/>
    <property type="match status" value="1"/>
</dbReference>
<dbReference type="GO" id="GO:0006298">
    <property type="term" value="P:mismatch repair"/>
    <property type="evidence" value="ECO:0007669"/>
    <property type="project" value="TreeGrafter"/>
</dbReference>
<organism evidence="9 10">
    <name type="scientific">Alicyclobacillus hesperidum</name>
    <dbReference type="NCBI Taxonomy" id="89784"/>
    <lineage>
        <taxon>Bacteria</taxon>
        <taxon>Bacillati</taxon>
        <taxon>Bacillota</taxon>
        <taxon>Bacilli</taxon>
        <taxon>Bacillales</taxon>
        <taxon>Alicyclobacillaceae</taxon>
        <taxon>Alicyclobacillus</taxon>
    </lineage>
</organism>
<dbReference type="InterPro" id="IPR029063">
    <property type="entry name" value="SAM-dependent_MTases_sf"/>
</dbReference>
<dbReference type="GO" id="GO:0009307">
    <property type="term" value="P:DNA restriction-modification system"/>
    <property type="evidence" value="ECO:0007669"/>
    <property type="project" value="InterPro"/>
</dbReference>
<feature type="binding site" evidence="7">
    <location>
        <position position="18"/>
    </location>
    <ligand>
        <name>S-adenosyl-L-methionine</name>
        <dbReference type="ChEBI" id="CHEBI:59789"/>
    </ligand>
</feature>
<dbReference type="InterPro" id="IPR023095">
    <property type="entry name" value="Ade_MeTrfase_dom_2"/>
</dbReference>
<dbReference type="GO" id="GO:0009007">
    <property type="term" value="F:site-specific DNA-methyltransferase (adenine-specific) activity"/>
    <property type="evidence" value="ECO:0007669"/>
    <property type="project" value="UniProtKB-UniRule"/>
</dbReference>
<keyword evidence="5 8" id="KW-0949">S-adenosyl-L-methionine</keyword>
<dbReference type="NCBIfam" id="TIGR00571">
    <property type="entry name" value="dam"/>
    <property type="match status" value="1"/>
</dbReference>
<dbReference type="PRINTS" id="PR00505">
    <property type="entry name" value="D12N6MTFRASE"/>
</dbReference>
<evidence type="ECO:0000256" key="8">
    <source>
        <dbReference type="RuleBase" id="RU361257"/>
    </source>
</evidence>
<dbReference type="GO" id="GO:1904047">
    <property type="term" value="F:S-adenosyl-L-methionine binding"/>
    <property type="evidence" value="ECO:0007669"/>
    <property type="project" value="TreeGrafter"/>
</dbReference>
<keyword evidence="4 8" id="KW-0808">Transferase</keyword>
<comment type="catalytic activity">
    <reaction evidence="6 8">
        <text>a 2'-deoxyadenosine in DNA + S-adenosyl-L-methionine = an N(6)-methyl-2'-deoxyadenosine in DNA + S-adenosyl-L-homocysteine + H(+)</text>
        <dbReference type="Rhea" id="RHEA:15197"/>
        <dbReference type="Rhea" id="RHEA-COMP:12418"/>
        <dbReference type="Rhea" id="RHEA-COMP:12419"/>
        <dbReference type="ChEBI" id="CHEBI:15378"/>
        <dbReference type="ChEBI" id="CHEBI:57856"/>
        <dbReference type="ChEBI" id="CHEBI:59789"/>
        <dbReference type="ChEBI" id="CHEBI:90615"/>
        <dbReference type="ChEBI" id="CHEBI:90616"/>
        <dbReference type="EC" id="2.1.1.72"/>
    </reaction>
</comment>
<dbReference type="Proteomes" id="UP000182589">
    <property type="component" value="Unassembled WGS sequence"/>
</dbReference>
<comment type="similarity">
    <text evidence="1 8">Belongs to the N(4)/N(6)-methyltransferase family.</text>
</comment>
<protein>
    <recommendedName>
        <fullName evidence="2 8">Site-specific DNA-methyltransferase (adenine-specific)</fullName>
        <ecNumber evidence="2 8">2.1.1.72</ecNumber>
    </recommendedName>
</protein>
<evidence type="ECO:0000256" key="7">
    <source>
        <dbReference type="PIRSR" id="PIRSR000398-1"/>
    </source>
</evidence>
<dbReference type="InterPro" id="IPR012327">
    <property type="entry name" value="MeTrfase_D12"/>
</dbReference>
<dbReference type="GO" id="GO:0043565">
    <property type="term" value="F:sequence-specific DNA binding"/>
    <property type="evidence" value="ECO:0007669"/>
    <property type="project" value="TreeGrafter"/>
</dbReference>
<evidence type="ECO:0000256" key="4">
    <source>
        <dbReference type="ARBA" id="ARBA00022679"/>
    </source>
</evidence>
<evidence type="ECO:0000256" key="5">
    <source>
        <dbReference type="ARBA" id="ARBA00022691"/>
    </source>
</evidence>
<accession>A0A1H2VP36</accession>
<dbReference type="EC" id="2.1.1.72" evidence="2 8"/>
<dbReference type="Gene3D" id="3.40.50.150">
    <property type="entry name" value="Vaccinia Virus protein VP39"/>
    <property type="match status" value="1"/>
</dbReference>
<dbReference type="AlphaFoldDB" id="A0A1H2VP36"/>
<dbReference type="SUPFAM" id="SSF53335">
    <property type="entry name" value="S-adenosyl-L-methionine-dependent methyltransferases"/>
    <property type="match status" value="1"/>
</dbReference>
<dbReference type="Pfam" id="PF02086">
    <property type="entry name" value="MethyltransfD12"/>
    <property type="match status" value="1"/>
</dbReference>
<evidence type="ECO:0000313" key="9">
    <source>
        <dbReference type="EMBL" id="SDW70091.1"/>
    </source>
</evidence>
<evidence type="ECO:0000256" key="3">
    <source>
        <dbReference type="ARBA" id="ARBA00022603"/>
    </source>
</evidence>
<feature type="binding site" evidence="7">
    <location>
        <position position="189"/>
    </location>
    <ligand>
        <name>S-adenosyl-L-methionine</name>
        <dbReference type="ChEBI" id="CHEBI:59789"/>
    </ligand>
</feature>
<dbReference type="PANTHER" id="PTHR30481">
    <property type="entry name" value="DNA ADENINE METHYLASE"/>
    <property type="match status" value="1"/>
</dbReference>
<dbReference type="InterPro" id="IPR012263">
    <property type="entry name" value="M_m6A_EcoRV"/>
</dbReference>
<dbReference type="GO" id="GO:0032259">
    <property type="term" value="P:methylation"/>
    <property type="evidence" value="ECO:0007669"/>
    <property type="project" value="UniProtKB-KW"/>
</dbReference>